<protein>
    <recommendedName>
        <fullName evidence="2">Urease accessory protein UreH-like transmembrane domain-containing protein</fullName>
    </recommendedName>
</protein>
<reference evidence="3 4" key="1">
    <citation type="journal article" date="2019" name="Int. J. Syst. Evol. Microbiol.">
        <title>The Global Catalogue of Microorganisms (GCM) 10K type strain sequencing project: providing services to taxonomists for standard genome sequencing and annotation.</title>
        <authorList>
            <consortium name="The Broad Institute Genomics Platform"/>
            <consortium name="The Broad Institute Genome Sequencing Center for Infectious Disease"/>
            <person name="Wu L."/>
            <person name="Ma J."/>
        </authorList>
    </citation>
    <scope>NUCLEOTIDE SEQUENCE [LARGE SCALE GENOMIC DNA]</scope>
    <source>
        <strain evidence="3 4">JCM 15591</strain>
    </source>
</reference>
<dbReference type="PANTHER" id="PTHR31272:SF9">
    <property type="entry name" value="BLL1027 PROTEIN"/>
    <property type="match status" value="1"/>
</dbReference>
<feature type="transmembrane region" description="Helical" evidence="1">
    <location>
        <begin position="160"/>
        <end position="181"/>
    </location>
</feature>
<dbReference type="InterPro" id="IPR051790">
    <property type="entry name" value="Cytochrome_c-biogenesis_DsbD"/>
</dbReference>
<dbReference type="PANTHER" id="PTHR31272">
    <property type="entry name" value="CYTOCHROME C-TYPE BIOGENESIS PROTEIN HI_1454-RELATED"/>
    <property type="match status" value="1"/>
</dbReference>
<sequence length="251" mass="25703">MIAALAGALLAGALTTLAPCALTLLPVVVGGSLQGAVTSEARRRAVVITAALGASVVVFTLLLRVSTALIDVPPRAWQLVSGSVLVGLGVAATAPELWDRVAIATRLSSATAQGLSRSHQRRGIAGAALTGAALGPVFTSCSPLYAYVVVTVLPAEPARGLGLLAAYVLGLCAVLLAVGLVGQRAVRRLRWAADPHAAWRRALGVLVMIVGLLIATGVVHDVETWIVERSRFGPWSWEPNLPVGGASTPAP</sequence>
<dbReference type="EMBL" id="BAAAPN010000003">
    <property type="protein sequence ID" value="GAA1745056.1"/>
    <property type="molecule type" value="Genomic_DNA"/>
</dbReference>
<keyword evidence="1" id="KW-0472">Membrane</keyword>
<dbReference type="RefSeq" id="WP_344060886.1">
    <property type="nucleotide sequence ID" value="NZ_BAAAPN010000003.1"/>
</dbReference>
<gene>
    <name evidence="3" type="ORF">GCM10009810_02230</name>
</gene>
<feature type="transmembrane region" description="Helical" evidence="1">
    <location>
        <begin position="124"/>
        <end position="148"/>
    </location>
</feature>
<accession>A0ABN2K0F9</accession>
<evidence type="ECO:0000313" key="4">
    <source>
        <dbReference type="Proteomes" id="UP001501475"/>
    </source>
</evidence>
<comment type="caution">
    <text evidence="3">The sequence shown here is derived from an EMBL/GenBank/DDBJ whole genome shotgun (WGS) entry which is preliminary data.</text>
</comment>
<evidence type="ECO:0000313" key="3">
    <source>
        <dbReference type="EMBL" id="GAA1745056.1"/>
    </source>
</evidence>
<feature type="transmembrane region" description="Helical" evidence="1">
    <location>
        <begin position="202"/>
        <end position="220"/>
    </location>
</feature>
<proteinExistence type="predicted"/>
<keyword evidence="4" id="KW-1185">Reference proteome</keyword>
<evidence type="ECO:0000259" key="2">
    <source>
        <dbReference type="Pfam" id="PF13386"/>
    </source>
</evidence>
<keyword evidence="1" id="KW-0812">Transmembrane</keyword>
<dbReference type="Pfam" id="PF13386">
    <property type="entry name" value="DsbD_2"/>
    <property type="match status" value="1"/>
</dbReference>
<organism evidence="3 4">
    <name type="scientific">Nostocoides vanveenii</name>
    <dbReference type="NCBI Taxonomy" id="330835"/>
    <lineage>
        <taxon>Bacteria</taxon>
        <taxon>Bacillati</taxon>
        <taxon>Actinomycetota</taxon>
        <taxon>Actinomycetes</taxon>
        <taxon>Micrococcales</taxon>
        <taxon>Intrasporangiaceae</taxon>
        <taxon>Nostocoides</taxon>
    </lineage>
</organism>
<dbReference type="Proteomes" id="UP001501475">
    <property type="component" value="Unassembled WGS sequence"/>
</dbReference>
<feature type="domain" description="Urease accessory protein UreH-like transmembrane" evidence="2">
    <location>
        <begin position="51"/>
        <end position="212"/>
    </location>
</feature>
<dbReference type="InterPro" id="IPR039447">
    <property type="entry name" value="UreH-like_TM_dom"/>
</dbReference>
<keyword evidence="1" id="KW-1133">Transmembrane helix</keyword>
<evidence type="ECO:0000256" key="1">
    <source>
        <dbReference type="SAM" id="Phobius"/>
    </source>
</evidence>
<feature type="transmembrane region" description="Helical" evidence="1">
    <location>
        <begin position="44"/>
        <end position="65"/>
    </location>
</feature>
<name>A0ABN2K0F9_9MICO</name>